<evidence type="ECO:0000313" key="11">
    <source>
        <dbReference type="Proteomes" id="UP001143328"/>
    </source>
</evidence>
<dbReference type="SUPFAM" id="SSF50998">
    <property type="entry name" value="Quinoprotein alcohol dehydrogenase-like"/>
    <property type="match status" value="1"/>
</dbReference>
<evidence type="ECO:0000256" key="8">
    <source>
        <dbReference type="SAM" id="SignalP"/>
    </source>
</evidence>
<dbReference type="InterPro" id="IPR008707">
    <property type="entry name" value="B-propeller_PilY1"/>
</dbReference>
<feature type="compositionally biased region" description="Basic and acidic residues" evidence="7">
    <location>
        <begin position="1288"/>
        <end position="1297"/>
    </location>
</feature>
<proteinExistence type="inferred from homology"/>
<name>A0A9W6NEX1_9PSED</name>
<evidence type="ECO:0000256" key="5">
    <source>
        <dbReference type="ARBA" id="ARBA00022837"/>
    </source>
</evidence>
<keyword evidence="4" id="KW-0479">Metal-binding</keyword>
<keyword evidence="5" id="KW-0106">Calcium</keyword>
<evidence type="ECO:0000259" key="9">
    <source>
        <dbReference type="Pfam" id="PF05567"/>
    </source>
</evidence>
<evidence type="ECO:0000256" key="2">
    <source>
        <dbReference type="ARBA" id="ARBA00008387"/>
    </source>
</evidence>
<reference evidence="10" key="2">
    <citation type="submission" date="2023-01" db="EMBL/GenBank/DDBJ databases">
        <authorList>
            <person name="Sun Q."/>
            <person name="Evtushenko L."/>
        </authorList>
    </citation>
    <scope>NUCLEOTIDE SEQUENCE</scope>
    <source>
        <strain evidence="10">VKM B-2935</strain>
    </source>
</reference>
<keyword evidence="8" id="KW-0732">Signal</keyword>
<dbReference type="Proteomes" id="UP001143328">
    <property type="component" value="Unassembled WGS sequence"/>
</dbReference>
<feature type="region of interest" description="Disordered" evidence="7">
    <location>
        <begin position="1271"/>
        <end position="1297"/>
    </location>
</feature>
<reference evidence="10" key="1">
    <citation type="journal article" date="2014" name="Int. J. Syst. Evol. Microbiol.">
        <title>Complete genome sequence of Corynebacterium casei LMG S-19264T (=DSM 44701T), isolated from a smear-ripened cheese.</title>
        <authorList>
            <consortium name="US DOE Joint Genome Institute (JGI-PGF)"/>
            <person name="Walter F."/>
            <person name="Albersmeier A."/>
            <person name="Kalinowski J."/>
            <person name="Ruckert C."/>
        </authorList>
    </citation>
    <scope>NUCLEOTIDE SEQUENCE</scope>
    <source>
        <strain evidence="10">VKM B-2935</strain>
    </source>
</reference>
<dbReference type="RefSeq" id="WP_271195316.1">
    <property type="nucleotide sequence ID" value="NZ_BSFN01000005.1"/>
</dbReference>
<dbReference type="GO" id="GO:0009289">
    <property type="term" value="C:pilus"/>
    <property type="evidence" value="ECO:0007669"/>
    <property type="project" value="UniProtKB-SubCell"/>
</dbReference>
<dbReference type="EMBL" id="BSFN01000005">
    <property type="protein sequence ID" value="GLK89109.1"/>
    <property type="molecule type" value="Genomic_DNA"/>
</dbReference>
<feature type="chain" id="PRO_5040778597" evidence="8">
    <location>
        <begin position="28"/>
        <end position="1297"/>
    </location>
</feature>
<feature type="domain" description="PilY1 beta-propeller" evidence="9">
    <location>
        <begin position="785"/>
        <end position="1148"/>
    </location>
</feature>
<organism evidence="10 11">
    <name type="scientific">Pseudomonas turukhanskensis</name>
    <dbReference type="NCBI Taxonomy" id="1806536"/>
    <lineage>
        <taxon>Bacteria</taxon>
        <taxon>Pseudomonadati</taxon>
        <taxon>Pseudomonadota</taxon>
        <taxon>Gammaproteobacteria</taxon>
        <taxon>Pseudomonadales</taxon>
        <taxon>Pseudomonadaceae</taxon>
        <taxon>Pseudomonas</taxon>
    </lineage>
</organism>
<sequence>MTSRHPPRSLFSSLLLLAALHVSPAAATGLNLSQVPLFLTEGVAPNIMVTIDNSQSMRWAFAPDTLSPVNSTDATAIRTSRRAKSATFNPLYYNPTVTYTPPYAVSYNDATVTSTPLTTSFTAAYVNGFKSTLGSHNLATGYMVAWDYDTSRGTSTASNFSYSSSIKYDTTGIVYYLAANPTSDFAATTAKTTNTAGTATTTSNVTYSTNVTSCPASIPSTSSKSSTTTTTGTNVSTGASVTTSSYVNTVTSYSSITCTQTSTSGTKKYTVKVTTTVTPTTTTTVSAMADKTTSAVPAYYYLYNSALSGCTASIDDDNCYKLVTVSASSGTGGTDERQNFANWYSFYRNRELATQSAANLAFSELSSATRLSWQALGTSDTCITSTSYLTTSNCRGLTNSSTSYYDNRLRDFSGSHRAQFFAWLSDIYYNQSTPLLAAIDRVGTLLTSTGANGPYAKVVGSTEKPIYSCRASYSITMTDGIWNTVGSHGDYDNTERALPDDGTYKPLAPFMDSTSNTLADLTFKYWMTDAQKDVDNNVPTYTKESGSGQYWNPKNDPATWQHMVSYFVGLGLTKTLTDPAWGGDTYSGDYSALVAKTKTWPAASPNSSNNVYDLWHAAINSRGEFFSADSPDSLLSALKNIVTRINETSTASASQAISSPLTDSDYSSANTYIPSFSSEDWSGTLIKYERTTSSATEAWNAQTLLDTQYPTGNTAYSSRPVYIAGGTASSGLQSFTWANLSGAQQTTLNKALDSTVDSNGSKRVSWLRGDRSNESTLLRSRSHILGDIVDSTPVLVTTPSSPAAKMNALVGDSSYTDFKAEWASRGTRVYVGANDGMLHAFDDAGKETFAFIPSSVISNLYKLMDPDYTSSAHQYYVDGTPTVADVYFSNAWHTVLVGTLRGGGRALFALDITDPANIKLLWEKSYSDSAYAELGYTYAKPVIARLHSGDWAVIAANGVNSTNDKAVLYVINVQDGALIKALTTTDSASGANGLSSPYVADIDGDLIADYVYAGDLHGNLWRFDLISIGGSLTDSAISSTFRVAFGGSPLYTAAATSTAGASNTTQPITSSPYVIAHPSGTGHLVIFGTGKYMEAADAAADTTKAMSVYGIWDTQTAGEYTTSTPTLTSSKLQAQTFGANTTITYTSTSGSNVTTTANTLSSNAVSWFNNDGSIKTYGWYLNLPLTGEMVVNKPLTVSSSVLITSLAPNDDPCQSGASTYLTLIDPYTGGASTETTLELGQTTTYSRIQLNSLIGGASVLSLDGQISLHNSDSSDGGVGVSGQSNERQSWREVRLQE</sequence>
<evidence type="ECO:0000256" key="7">
    <source>
        <dbReference type="SAM" id="MobiDB-lite"/>
    </source>
</evidence>
<evidence type="ECO:0000256" key="1">
    <source>
        <dbReference type="ARBA" id="ARBA00004561"/>
    </source>
</evidence>
<comment type="subcellular location">
    <subcellularLocation>
        <location evidence="1">Fimbrium</location>
    </subcellularLocation>
</comment>
<keyword evidence="6" id="KW-0281">Fimbrium</keyword>
<evidence type="ECO:0000313" key="10">
    <source>
        <dbReference type="EMBL" id="GLK89109.1"/>
    </source>
</evidence>
<evidence type="ECO:0000256" key="6">
    <source>
        <dbReference type="ARBA" id="ARBA00023263"/>
    </source>
</evidence>
<comment type="caution">
    <text evidence="10">The sequence shown here is derived from an EMBL/GenBank/DDBJ whole genome shotgun (WGS) entry which is preliminary data.</text>
</comment>
<keyword evidence="11" id="KW-1185">Reference proteome</keyword>
<evidence type="ECO:0000256" key="4">
    <source>
        <dbReference type="ARBA" id="ARBA00022723"/>
    </source>
</evidence>
<dbReference type="Pfam" id="PF05567">
    <property type="entry name" value="T4P_PilY1"/>
    <property type="match status" value="1"/>
</dbReference>
<feature type="signal peptide" evidence="8">
    <location>
        <begin position="1"/>
        <end position="27"/>
    </location>
</feature>
<protein>
    <submittedName>
        <fullName evidence="10">Type IV pilus biogenesis factor PilY1</fullName>
    </submittedName>
</protein>
<gene>
    <name evidence="10" type="primary">pilY1</name>
    <name evidence="10" type="ORF">GCM10017655_21710</name>
</gene>
<keyword evidence="3" id="KW-1029">Fimbrium biogenesis</keyword>
<dbReference type="GO" id="GO:0046872">
    <property type="term" value="F:metal ion binding"/>
    <property type="evidence" value="ECO:0007669"/>
    <property type="project" value="UniProtKB-KW"/>
</dbReference>
<accession>A0A9W6NEX1</accession>
<dbReference type="InterPro" id="IPR011047">
    <property type="entry name" value="Quinoprotein_ADH-like_sf"/>
</dbReference>
<comment type="similarity">
    <text evidence="2">Belongs to the PilY1 family.</text>
</comment>
<evidence type="ECO:0000256" key="3">
    <source>
        <dbReference type="ARBA" id="ARBA00022558"/>
    </source>
</evidence>